<evidence type="ECO:0000313" key="4">
    <source>
        <dbReference type="Proteomes" id="UP001388673"/>
    </source>
</evidence>
<dbReference type="EMBL" id="JBCAWK010000007">
    <property type="protein sequence ID" value="KAK8853273.1"/>
    <property type="molecule type" value="Genomic_DNA"/>
</dbReference>
<proteinExistence type="predicted"/>
<name>A0AAW0YY80_9TREE</name>
<dbReference type="Proteomes" id="UP001388673">
    <property type="component" value="Unassembled WGS sequence"/>
</dbReference>
<feature type="transmembrane region" description="Helical" evidence="2">
    <location>
        <begin position="20"/>
        <end position="37"/>
    </location>
</feature>
<reference evidence="3 4" key="1">
    <citation type="journal article" date="2024" name="bioRxiv">
        <title>Comparative genomics of Cryptococcus and Kwoniella reveals pathogenesis evolution and contrasting karyotype dynamics via intercentromeric recombination or chromosome fusion.</title>
        <authorList>
            <person name="Coelho M.A."/>
            <person name="David-Palma M."/>
            <person name="Shea T."/>
            <person name="Bowers K."/>
            <person name="McGinley-Smith S."/>
            <person name="Mohammad A.W."/>
            <person name="Gnirke A."/>
            <person name="Yurkov A.M."/>
            <person name="Nowrousian M."/>
            <person name="Sun S."/>
            <person name="Cuomo C.A."/>
            <person name="Heitman J."/>
        </authorList>
    </citation>
    <scope>NUCLEOTIDE SEQUENCE [LARGE SCALE GENOMIC DNA]</scope>
    <source>
        <strain evidence="3 4">CBS 13917</strain>
    </source>
</reference>
<keyword evidence="2" id="KW-1133">Transmembrane helix</keyword>
<comment type="caution">
    <text evidence="3">The sequence shown here is derived from an EMBL/GenBank/DDBJ whole genome shotgun (WGS) entry which is preliminary data.</text>
</comment>
<keyword evidence="2" id="KW-0812">Transmembrane</keyword>
<evidence type="ECO:0000313" key="3">
    <source>
        <dbReference type="EMBL" id="KAK8853273.1"/>
    </source>
</evidence>
<evidence type="ECO:0000256" key="1">
    <source>
        <dbReference type="SAM" id="MobiDB-lite"/>
    </source>
</evidence>
<keyword evidence="2" id="KW-0472">Membrane</keyword>
<organism evidence="3 4">
    <name type="scientific">Kwoniella newhampshirensis</name>
    <dbReference type="NCBI Taxonomy" id="1651941"/>
    <lineage>
        <taxon>Eukaryota</taxon>
        <taxon>Fungi</taxon>
        <taxon>Dikarya</taxon>
        <taxon>Basidiomycota</taxon>
        <taxon>Agaricomycotina</taxon>
        <taxon>Tremellomycetes</taxon>
        <taxon>Tremellales</taxon>
        <taxon>Cryptococcaceae</taxon>
        <taxon>Kwoniella</taxon>
    </lineage>
</organism>
<accession>A0AAW0YY80</accession>
<dbReference type="KEGG" id="kne:92181235"/>
<evidence type="ECO:0008006" key="5">
    <source>
        <dbReference type="Google" id="ProtNLM"/>
    </source>
</evidence>
<dbReference type="GeneID" id="92181235"/>
<dbReference type="AlphaFoldDB" id="A0AAW0YY80"/>
<dbReference type="RefSeq" id="XP_066802459.1">
    <property type="nucleotide sequence ID" value="XM_066947080.1"/>
</dbReference>
<keyword evidence="4" id="KW-1185">Reference proteome</keyword>
<feature type="region of interest" description="Disordered" evidence="1">
    <location>
        <begin position="267"/>
        <end position="312"/>
    </location>
</feature>
<protein>
    <recommendedName>
        <fullName evidence="5">Endoplasmic reticulum protein</fullName>
    </recommendedName>
</protein>
<gene>
    <name evidence="3" type="ORF">IAR55_003977</name>
</gene>
<sequence length="312" mass="34089">MISPSLALNDPLPNLGSPDVLTLLLYIIFGLIYHSINRKSYRRHWAISYHAAAGVGELGLYYLGFEMSMGGLSLCLIQSGTNLILSKRLMKGVPSLTRPAYQAGAILRPVMSLYAYNTRCPRDYHDSIAPLHAFVYARLLLLVYSSISPSPSFEDNINSKQVYNLAICASALVAVGQTTRGVSAVTIYLMLVLVVGKLSLWTRTVFACPDERSAFCASLAHILDYIGFRTPSFGRPDSSNTISNNGPPIGRLPADVFGHWLNALGRGDEDYPDTTDATEKVSKRTIPPETPELVEKEEGIGMLESSEAPIES</sequence>
<evidence type="ECO:0000256" key="2">
    <source>
        <dbReference type="SAM" id="Phobius"/>
    </source>
</evidence>
<feature type="transmembrane region" description="Helical" evidence="2">
    <location>
        <begin position="58"/>
        <end position="79"/>
    </location>
</feature>